<accession>A0A1G8HQT6</accession>
<dbReference type="InterPro" id="IPR001753">
    <property type="entry name" value="Enoyl-CoA_hydra/iso"/>
</dbReference>
<evidence type="ECO:0000313" key="9">
    <source>
        <dbReference type="Proteomes" id="UP000183263"/>
    </source>
</evidence>
<sequence length="284" mass="29982">MGSVLVERGDDHDQGDDGVAVVTLDRPERKNALTLEGFVELGEVFDSLADDPAVRTVVLTGAGGNFCTGSDLGSRKAQHPLDRMRRINRAVISLAEFPKPVIASVEGYAVGAGWNMALLCDLVVASRTAQFSQIFARRGLSIDFGGSWILPRLVGLHRAKRLVLLAETVGAAEAYDLGLVSTLTEPEDLDATARSLATRLAQGAPVALGQSARLLEHGSTSSLAEALDREAAAQTVNFATDAPAALAAFVAKEMPVFAGDWLVGTAPDRENTDRENAAMTGTVR</sequence>
<keyword evidence="3" id="KW-0443">Lipid metabolism</keyword>
<dbReference type="GO" id="GO:0004300">
    <property type="term" value="F:enoyl-CoA hydratase activity"/>
    <property type="evidence" value="ECO:0007669"/>
    <property type="project" value="UniProtKB-EC"/>
</dbReference>
<comment type="function">
    <text evidence="1">Could possibly oxidize fatty acids using specific components.</text>
</comment>
<proteinExistence type="inferred from homology"/>
<dbReference type="Proteomes" id="UP000183263">
    <property type="component" value="Unassembled WGS sequence"/>
</dbReference>
<keyword evidence="3" id="KW-0276">Fatty acid metabolism</keyword>
<dbReference type="RefSeq" id="WP_072737504.1">
    <property type="nucleotide sequence ID" value="NZ_CP048813.1"/>
</dbReference>
<dbReference type="CDD" id="cd06558">
    <property type="entry name" value="crotonase-like"/>
    <property type="match status" value="1"/>
</dbReference>
<dbReference type="EMBL" id="FNDN01000005">
    <property type="protein sequence ID" value="SDI08850.1"/>
    <property type="molecule type" value="Genomic_DNA"/>
</dbReference>
<organism evidence="8 9">
    <name type="scientific">Rhodococcus triatomae</name>
    <dbReference type="NCBI Taxonomy" id="300028"/>
    <lineage>
        <taxon>Bacteria</taxon>
        <taxon>Bacillati</taxon>
        <taxon>Actinomycetota</taxon>
        <taxon>Actinomycetes</taxon>
        <taxon>Mycobacteriales</taxon>
        <taxon>Nocardiaceae</taxon>
        <taxon>Rhodococcus</taxon>
    </lineage>
</organism>
<evidence type="ECO:0000256" key="6">
    <source>
        <dbReference type="RuleBase" id="RU003707"/>
    </source>
</evidence>
<comment type="catalytic activity">
    <reaction evidence="4">
        <text>a (3S)-3-hydroxyacyl-CoA = a (2E)-enoyl-CoA + H2O</text>
        <dbReference type="Rhea" id="RHEA:16105"/>
        <dbReference type="ChEBI" id="CHEBI:15377"/>
        <dbReference type="ChEBI" id="CHEBI:57318"/>
        <dbReference type="ChEBI" id="CHEBI:58856"/>
        <dbReference type="EC" id="4.2.1.17"/>
    </reaction>
</comment>
<dbReference type="PROSITE" id="PS00166">
    <property type="entry name" value="ENOYL_COA_HYDRATASE"/>
    <property type="match status" value="1"/>
</dbReference>
<dbReference type="Gene3D" id="3.90.226.10">
    <property type="entry name" value="2-enoyl-CoA Hydratase, Chain A, domain 1"/>
    <property type="match status" value="1"/>
</dbReference>
<dbReference type="GO" id="GO:0006631">
    <property type="term" value="P:fatty acid metabolic process"/>
    <property type="evidence" value="ECO:0007669"/>
    <property type="project" value="UniProtKB-KW"/>
</dbReference>
<dbReference type="SUPFAM" id="SSF52096">
    <property type="entry name" value="ClpP/crotonase"/>
    <property type="match status" value="1"/>
</dbReference>
<dbReference type="AlphaFoldDB" id="A0A1G8HQT6"/>
<dbReference type="OrthoDB" id="9777711at2"/>
<evidence type="ECO:0000256" key="5">
    <source>
        <dbReference type="ARBA" id="ARBA00023717"/>
    </source>
</evidence>
<keyword evidence="9" id="KW-1185">Reference proteome</keyword>
<dbReference type="Pfam" id="PF00378">
    <property type="entry name" value="ECH_1"/>
    <property type="match status" value="1"/>
</dbReference>
<evidence type="ECO:0000256" key="2">
    <source>
        <dbReference type="ARBA" id="ARBA00005254"/>
    </source>
</evidence>
<feature type="region of interest" description="Disordered" evidence="7">
    <location>
        <begin position="263"/>
        <end position="284"/>
    </location>
</feature>
<comment type="similarity">
    <text evidence="2 6">Belongs to the enoyl-CoA hydratase/isomerase family.</text>
</comment>
<comment type="catalytic activity">
    <reaction evidence="5">
        <text>a 4-saturated-(3S)-3-hydroxyacyl-CoA = a (3E)-enoyl-CoA + H2O</text>
        <dbReference type="Rhea" id="RHEA:20724"/>
        <dbReference type="ChEBI" id="CHEBI:15377"/>
        <dbReference type="ChEBI" id="CHEBI:58521"/>
        <dbReference type="ChEBI" id="CHEBI:137480"/>
        <dbReference type="EC" id="4.2.1.17"/>
    </reaction>
</comment>
<evidence type="ECO:0000256" key="7">
    <source>
        <dbReference type="SAM" id="MobiDB-lite"/>
    </source>
</evidence>
<evidence type="ECO:0000256" key="1">
    <source>
        <dbReference type="ARBA" id="ARBA00002994"/>
    </source>
</evidence>
<protein>
    <submittedName>
        <fullName evidence="8">Enoyl-CoA hydratase/carnithine racemase</fullName>
    </submittedName>
</protein>
<evidence type="ECO:0000256" key="4">
    <source>
        <dbReference type="ARBA" id="ARBA00023709"/>
    </source>
</evidence>
<evidence type="ECO:0000313" key="8">
    <source>
        <dbReference type="EMBL" id="SDI08850.1"/>
    </source>
</evidence>
<dbReference type="PANTHER" id="PTHR43802:SF1">
    <property type="entry name" value="IP11341P-RELATED"/>
    <property type="match status" value="1"/>
</dbReference>
<dbReference type="PANTHER" id="PTHR43802">
    <property type="entry name" value="ENOYL-COA HYDRATASE"/>
    <property type="match status" value="1"/>
</dbReference>
<dbReference type="InterPro" id="IPR018376">
    <property type="entry name" value="Enoyl-CoA_hyd/isom_CS"/>
</dbReference>
<reference evidence="8 9" key="1">
    <citation type="submission" date="2016-10" db="EMBL/GenBank/DDBJ databases">
        <authorList>
            <person name="de Groot N.N."/>
        </authorList>
    </citation>
    <scope>NUCLEOTIDE SEQUENCE [LARGE SCALE GENOMIC DNA]</scope>
    <source>
        <strain evidence="8 9">DSM 44892</strain>
    </source>
</reference>
<gene>
    <name evidence="8" type="ORF">SAMN05444695_10535</name>
</gene>
<name>A0A1G8HQT6_9NOCA</name>
<feature type="compositionally biased region" description="Basic and acidic residues" evidence="7">
    <location>
        <begin position="267"/>
        <end position="276"/>
    </location>
</feature>
<dbReference type="InterPro" id="IPR029045">
    <property type="entry name" value="ClpP/crotonase-like_dom_sf"/>
</dbReference>
<evidence type="ECO:0000256" key="3">
    <source>
        <dbReference type="ARBA" id="ARBA00022832"/>
    </source>
</evidence>